<evidence type="ECO:0000313" key="1">
    <source>
        <dbReference type="EMBL" id="RGM41590.1"/>
    </source>
</evidence>
<dbReference type="EMBL" id="QSTF01000007">
    <property type="protein sequence ID" value="RGM41590.1"/>
    <property type="molecule type" value="Genomic_DNA"/>
</dbReference>
<organism evidence="1 2">
    <name type="scientific">Phocaeicola plebeius</name>
    <dbReference type="NCBI Taxonomy" id="310297"/>
    <lineage>
        <taxon>Bacteria</taxon>
        <taxon>Pseudomonadati</taxon>
        <taxon>Bacteroidota</taxon>
        <taxon>Bacteroidia</taxon>
        <taxon>Bacteroidales</taxon>
        <taxon>Bacteroidaceae</taxon>
        <taxon>Phocaeicola</taxon>
    </lineage>
</organism>
<name>A0A3E4WHB9_9BACT</name>
<evidence type="ECO:0000313" key="2">
    <source>
        <dbReference type="Proteomes" id="UP000260780"/>
    </source>
</evidence>
<accession>A0A3E4WHB9</accession>
<dbReference type="RefSeq" id="WP_117747500.1">
    <property type="nucleotide sequence ID" value="NZ_DAWDCE010000033.1"/>
</dbReference>
<dbReference type="AlphaFoldDB" id="A0A3E4WHB9"/>
<gene>
    <name evidence="1" type="ORF">DXC17_04565</name>
</gene>
<comment type="caution">
    <text evidence="1">The sequence shown here is derived from an EMBL/GenBank/DDBJ whole genome shotgun (WGS) entry which is preliminary data.</text>
</comment>
<sequence>MIVDGVNFVEKQVKMMSKKKFIDTHMTCIWQKVSEENRKKKLSDVYERITGKSVKDADGESADK</sequence>
<reference evidence="1 2" key="1">
    <citation type="submission" date="2018-08" db="EMBL/GenBank/DDBJ databases">
        <title>A genome reference for cultivated species of the human gut microbiota.</title>
        <authorList>
            <person name="Zou Y."/>
            <person name="Xue W."/>
            <person name="Luo G."/>
        </authorList>
    </citation>
    <scope>NUCLEOTIDE SEQUENCE [LARGE SCALE GENOMIC DNA]</scope>
    <source>
        <strain evidence="1 2">OM08-14</strain>
    </source>
</reference>
<protein>
    <submittedName>
        <fullName evidence="1">Uncharacterized protein</fullName>
    </submittedName>
</protein>
<proteinExistence type="predicted"/>
<dbReference type="Proteomes" id="UP000260780">
    <property type="component" value="Unassembled WGS sequence"/>
</dbReference>